<evidence type="ECO:0000313" key="3">
    <source>
        <dbReference type="Proteomes" id="UP000245216"/>
    </source>
</evidence>
<protein>
    <submittedName>
        <fullName evidence="2">Alpha/beta hydrolase</fullName>
    </submittedName>
</protein>
<dbReference type="EMBL" id="QEXO01000006">
    <property type="protein sequence ID" value="PWE12521.1"/>
    <property type="molecule type" value="Genomic_DNA"/>
</dbReference>
<dbReference type="InterPro" id="IPR000073">
    <property type="entry name" value="AB_hydrolase_1"/>
</dbReference>
<proteinExistence type="predicted"/>
<dbReference type="STRING" id="511.UZ73_15060"/>
<dbReference type="Proteomes" id="UP000245216">
    <property type="component" value="Unassembled WGS sequence"/>
</dbReference>
<feature type="domain" description="AB hydrolase-1" evidence="1">
    <location>
        <begin position="31"/>
        <end position="261"/>
    </location>
</feature>
<dbReference type="InterPro" id="IPR050266">
    <property type="entry name" value="AB_hydrolase_sf"/>
</dbReference>
<reference evidence="2 3" key="1">
    <citation type="submission" date="2018-05" db="EMBL/GenBank/DDBJ databases">
        <title>Genome Sequence of an Efficient Indole-Degrading Bacterium, Alcaligenes sp.YBY.</title>
        <authorList>
            <person name="Yang B."/>
        </authorList>
    </citation>
    <scope>NUCLEOTIDE SEQUENCE [LARGE SCALE GENOMIC DNA]</scope>
    <source>
        <strain evidence="2 3">YBY</strain>
    </source>
</reference>
<dbReference type="CDD" id="cd00741">
    <property type="entry name" value="Lipase"/>
    <property type="match status" value="1"/>
</dbReference>
<dbReference type="AlphaFoldDB" id="A0A2U2BEX4"/>
<keyword evidence="2" id="KW-0378">Hydrolase</keyword>
<accession>A0A2U2BEX4</accession>
<dbReference type="GO" id="GO:0016020">
    <property type="term" value="C:membrane"/>
    <property type="evidence" value="ECO:0007669"/>
    <property type="project" value="TreeGrafter"/>
</dbReference>
<reference evidence="2 3" key="2">
    <citation type="submission" date="2018-05" db="EMBL/GenBank/DDBJ databases">
        <authorList>
            <person name="Lanie J.A."/>
            <person name="Ng W.-L."/>
            <person name="Kazmierczak K.M."/>
            <person name="Andrzejewski T.M."/>
            <person name="Davidsen T.M."/>
            <person name="Wayne K.J."/>
            <person name="Tettelin H."/>
            <person name="Glass J.I."/>
            <person name="Rusch D."/>
            <person name="Podicherti R."/>
            <person name="Tsui H.-C.T."/>
            <person name="Winkler M.E."/>
        </authorList>
    </citation>
    <scope>NUCLEOTIDE SEQUENCE [LARGE SCALE GENOMIC DNA]</scope>
    <source>
        <strain evidence="2 3">YBY</strain>
    </source>
</reference>
<dbReference type="Pfam" id="PF12697">
    <property type="entry name" value="Abhydrolase_6"/>
    <property type="match status" value="1"/>
</dbReference>
<dbReference type="PANTHER" id="PTHR43798">
    <property type="entry name" value="MONOACYLGLYCEROL LIPASE"/>
    <property type="match status" value="1"/>
</dbReference>
<sequence length="268" mass="30152">MTNPFADISTRELTAQAYRHTFVDQGQGTPVLLIHGSLCDWRYWRWQIPAFATQYRVLAPSLRSYWPGAPSPGNFSTAQHAQDLQALLDQHVPDEKVHIVGHSRGGHVALLLAQRMPGQVASLTLADPGFPTPGAYSYAPLFQQVAERLEQGDRDGAMALFVDTVNGSGTWKQMTRWFREMIQDNAHTMLEQQQEPNQGPELDWLKQLAAPLSFITGENSPTRYHHCMDIIRQHRREDQMHRIPLAAHGMNLANPKAFNQAVLTALQA</sequence>
<dbReference type="SUPFAM" id="SSF53474">
    <property type="entry name" value="alpha/beta-Hydrolases"/>
    <property type="match status" value="1"/>
</dbReference>
<organism evidence="2 3">
    <name type="scientific">Alcaligenes faecalis</name>
    <dbReference type="NCBI Taxonomy" id="511"/>
    <lineage>
        <taxon>Bacteria</taxon>
        <taxon>Pseudomonadati</taxon>
        <taxon>Pseudomonadota</taxon>
        <taxon>Betaproteobacteria</taxon>
        <taxon>Burkholderiales</taxon>
        <taxon>Alcaligenaceae</taxon>
        <taxon>Alcaligenes</taxon>
    </lineage>
</organism>
<gene>
    <name evidence="2" type="ORF">DF183_19535</name>
</gene>
<dbReference type="RefSeq" id="WP_109089951.1">
    <property type="nucleotide sequence ID" value="NZ_CP048039.1"/>
</dbReference>
<evidence type="ECO:0000259" key="1">
    <source>
        <dbReference type="Pfam" id="PF12697"/>
    </source>
</evidence>
<evidence type="ECO:0000313" key="2">
    <source>
        <dbReference type="EMBL" id="PWE12521.1"/>
    </source>
</evidence>
<name>A0A2U2BEX4_ALCFA</name>
<dbReference type="Gene3D" id="3.40.50.1820">
    <property type="entry name" value="alpha/beta hydrolase"/>
    <property type="match status" value="1"/>
</dbReference>
<dbReference type="InterPro" id="IPR029058">
    <property type="entry name" value="AB_hydrolase_fold"/>
</dbReference>
<dbReference type="GO" id="GO:0016787">
    <property type="term" value="F:hydrolase activity"/>
    <property type="evidence" value="ECO:0007669"/>
    <property type="project" value="UniProtKB-KW"/>
</dbReference>
<comment type="caution">
    <text evidence="2">The sequence shown here is derived from an EMBL/GenBank/DDBJ whole genome shotgun (WGS) entry which is preliminary data.</text>
</comment>
<dbReference type="PANTHER" id="PTHR43798:SF33">
    <property type="entry name" value="HYDROLASE, PUTATIVE (AFU_ORTHOLOGUE AFUA_2G14860)-RELATED"/>
    <property type="match status" value="1"/>
</dbReference>